<comment type="similarity">
    <text evidence="1">Belongs to the UPF0065 (bug) family.</text>
</comment>
<dbReference type="Gene3D" id="3.40.190.10">
    <property type="entry name" value="Periplasmic binding protein-like II"/>
    <property type="match status" value="1"/>
</dbReference>
<dbReference type="InterPro" id="IPR005064">
    <property type="entry name" value="BUG"/>
</dbReference>
<accession>A0AAF1JXG7</accession>
<reference evidence="2" key="1">
    <citation type="submission" date="2020-01" db="EMBL/GenBank/DDBJ databases">
        <authorList>
            <person name="Rat A."/>
        </authorList>
    </citation>
    <scope>NUCLEOTIDE SEQUENCE</scope>
    <source>
        <strain evidence="2">LMG 28251</strain>
    </source>
</reference>
<reference evidence="2" key="2">
    <citation type="journal article" date="2021" name="Syst. Appl. Microbiol.">
        <title>Roseomonas hellenica sp. nov., isolated from roots of wild-growing Alkanna tinctoria.</title>
        <authorList>
            <person name="Rat A."/>
            <person name="Naranjo H.D."/>
            <person name="Lebbe L."/>
            <person name="Cnockaert M."/>
            <person name="Krigas N."/>
            <person name="Grigoriadou K."/>
            <person name="Maloupa E."/>
            <person name="Willems A."/>
        </authorList>
    </citation>
    <scope>NUCLEOTIDE SEQUENCE</scope>
    <source>
        <strain evidence="2">LMG 28251</strain>
    </source>
</reference>
<proteinExistence type="inferred from homology"/>
<evidence type="ECO:0000256" key="1">
    <source>
        <dbReference type="ARBA" id="ARBA00006987"/>
    </source>
</evidence>
<dbReference type="CDD" id="cd13578">
    <property type="entry name" value="PBP2_Bug27"/>
    <property type="match status" value="1"/>
</dbReference>
<dbReference type="AlphaFoldDB" id="A0AAF1JXG7"/>
<dbReference type="SUPFAM" id="SSF53850">
    <property type="entry name" value="Periplasmic binding protein-like II"/>
    <property type="match status" value="1"/>
</dbReference>
<protein>
    <submittedName>
        <fullName evidence="2">Tripartite tricarboxylate transporter substrate binding protein</fullName>
    </submittedName>
</protein>
<dbReference type="PANTHER" id="PTHR42928:SF5">
    <property type="entry name" value="BLR1237 PROTEIN"/>
    <property type="match status" value="1"/>
</dbReference>
<comment type="caution">
    <text evidence="2">The sequence shown here is derived from an EMBL/GenBank/DDBJ whole genome shotgun (WGS) entry which is preliminary data.</text>
</comment>
<dbReference type="Proteomes" id="UP001196068">
    <property type="component" value="Unassembled WGS sequence"/>
</dbReference>
<name>A0AAF1JXG7_9PROT</name>
<gene>
    <name evidence="2" type="ORF">GXW79_13710</name>
</gene>
<dbReference type="PANTHER" id="PTHR42928">
    <property type="entry name" value="TRICARBOXYLATE-BINDING PROTEIN"/>
    <property type="match status" value="1"/>
</dbReference>
<dbReference type="Pfam" id="PF03401">
    <property type="entry name" value="TctC"/>
    <property type="match status" value="1"/>
</dbReference>
<dbReference type="Gene3D" id="3.40.190.150">
    <property type="entry name" value="Bordetella uptake gene, domain 1"/>
    <property type="match status" value="1"/>
</dbReference>
<dbReference type="EMBL" id="JAAEDH010000015">
    <property type="protein sequence ID" value="MBR0656134.1"/>
    <property type="molecule type" value="Genomic_DNA"/>
</dbReference>
<keyword evidence="3" id="KW-1185">Reference proteome</keyword>
<evidence type="ECO:0000313" key="3">
    <source>
        <dbReference type="Proteomes" id="UP001196068"/>
    </source>
</evidence>
<sequence length="328" mass="34272">MQDHRLPRRALGALAASLMAAPRPSASQQSDWPRRPIRLICGFPPGGLTDIIARFTAQGLGAAWGQTVVVDNRSGAGGTIATDAVARAAPDGYTLFFATLSLVSNPPMFVSLPYDVERSFTALGGIAISPNVLACNAAMPWRTLGDFVTAAKAAPGTIAYSTSGIGSNGHYGGALLNMTAGIELSHVPYRGAAPATQDAISGTVPLTFNTLGTVLGAIRAGQLRALAVAGPGRNVDLPEIPTFTEAGYDLPDTSVWYGLVGPAGLPAALARRIESDVVALQRQPEMRERLQSQGSETLALDAAGLAARIREELPRWRRVAQAVGIRPE</sequence>
<dbReference type="RefSeq" id="WP_211874978.1">
    <property type="nucleotide sequence ID" value="NZ_JAAEDH010000015.1"/>
</dbReference>
<organism evidence="2 3">
    <name type="scientific">Plastoroseomonas arctica</name>
    <dbReference type="NCBI Taxonomy" id="1509237"/>
    <lineage>
        <taxon>Bacteria</taxon>
        <taxon>Pseudomonadati</taxon>
        <taxon>Pseudomonadota</taxon>
        <taxon>Alphaproteobacteria</taxon>
        <taxon>Acetobacterales</taxon>
        <taxon>Acetobacteraceae</taxon>
        <taxon>Plastoroseomonas</taxon>
    </lineage>
</organism>
<dbReference type="PIRSF" id="PIRSF017082">
    <property type="entry name" value="YflP"/>
    <property type="match status" value="1"/>
</dbReference>
<evidence type="ECO:0000313" key="2">
    <source>
        <dbReference type="EMBL" id="MBR0656134.1"/>
    </source>
</evidence>
<dbReference type="InterPro" id="IPR042100">
    <property type="entry name" value="Bug_dom1"/>
</dbReference>